<dbReference type="InterPro" id="IPR052347">
    <property type="entry name" value="Isochorismatase_Nicotinamidase"/>
</dbReference>
<keyword evidence="4" id="KW-0378">Hydrolase</keyword>
<dbReference type="InterPro" id="IPR036380">
    <property type="entry name" value="Isochorismatase-like_sf"/>
</dbReference>
<dbReference type="Proteomes" id="UP000431092">
    <property type="component" value="Unassembled WGS sequence"/>
</dbReference>
<evidence type="ECO:0000256" key="6">
    <source>
        <dbReference type="ARBA" id="ARBA00039017"/>
    </source>
</evidence>
<evidence type="ECO:0000259" key="9">
    <source>
        <dbReference type="Pfam" id="PF00857"/>
    </source>
</evidence>
<evidence type="ECO:0000313" key="10">
    <source>
        <dbReference type="EMBL" id="MTB71310.1"/>
    </source>
</evidence>
<proteinExistence type="inferred from homology"/>
<dbReference type="GO" id="GO:0046872">
    <property type="term" value="F:metal ion binding"/>
    <property type="evidence" value="ECO:0007669"/>
    <property type="project" value="UniProtKB-KW"/>
</dbReference>
<evidence type="ECO:0000256" key="5">
    <source>
        <dbReference type="ARBA" id="ARBA00037900"/>
    </source>
</evidence>
<dbReference type="Pfam" id="PF00857">
    <property type="entry name" value="Isochorismatase"/>
    <property type="match status" value="1"/>
</dbReference>
<comment type="pathway">
    <text evidence="5">Cofactor biosynthesis; nicotinate biosynthesis; nicotinate from nicotinamide: step 1/1.</text>
</comment>
<dbReference type="SUPFAM" id="SSF52499">
    <property type="entry name" value="Isochorismatase-like hydrolases"/>
    <property type="match status" value="1"/>
</dbReference>
<dbReference type="AlphaFoldDB" id="A0A6I3IMV6"/>
<feature type="domain" description="Isochorismatase-like" evidence="9">
    <location>
        <begin position="28"/>
        <end position="211"/>
    </location>
</feature>
<evidence type="ECO:0000313" key="11">
    <source>
        <dbReference type="Proteomes" id="UP000431092"/>
    </source>
</evidence>
<protein>
    <recommendedName>
        <fullName evidence="6">nicotinamidase</fullName>
        <ecNumber evidence="6">3.5.1.19</ecNumber>
    </recommendedName>
    <alternativeName>
        <fullName evidence="7">Nicotinamide deamidase</fullName>
    </alternativeName>
</protein>
<dbReference type="GO" id="GO:0008936">
    <property type="term" value="F:nicotinamidase activity"/>
    <property type="evidence" value="ECO:0007669"/>
    <property type="project" value="UniProtKB-EC"/>
</dbReference>
<evidence type="ECO:0000256" key="2">
    <source>
        <dbReference type="ARBA" id="ARBA00022642"/>
    </source>
</evidence>
<comment type="similarity">
    <text evidence="1">Belongs to the isochorismatase family.</text>
</comment>
<dbReference type="GO" id="GO:0019363">
    <property type="term" value="P:pyridine nucleotide biosynthetic process"/>
    <property type="evidence" value="ECO:0007669"/>
    <property type="project" value="UniProtKB-KW"/>
</dbReference>
<evidence type="ECO:0000256" key="3">
    <source>
        <dbReference type="ARBA" id="ARBA00022723"/>
    </source>
</evidence>
<sequence length="219" mass="22394">MTVGTDRDTATSGEPGASRADGVDESRALLIVDVQGDFCEGGSLAVAGGAAVARDVASLVLSREGRYAAVVATQDWHEDPGGHWAPQPDYVDTWPVHCAAGSSGADFHEGLRPALGSVDAVVRKGRRSAAYSGFEGVTDDGETLAQWLSSRGITAVDCVGIATDHCVRATALDAASAGLQTRVLLDLTAGVAPDTTERALDELRAAGVELVGAPRLGPA</sequence>
<dbReference type="EMBL" id="WLVL01000018">
    <property type="protein sequence ID" value="MTB71310.1"/>
    <property type="molecule type" value="Genomic_DNA"/>
</dbReference>
<dbReference type="EC" id="3.5.1.19" evidence="6"/>
<evidence type="ECO:0000256" key="8">
    <source>
        <dbReference type="SAM" id="MobiDB-lite"/>
    </source>
</evidence>
<organism evidence="10 11">
    <name type="scientific">Arsenicicoccus cauae</name>
    <dbReference type="NCBI Taxonomy" id="2663847"/>
    <lineage>
        <taxon>Bacteria</taxon>
        <taxon>Bacillati</taxon>
        <taxon>Actinomycetota</taxon>
        <taxon>Actinomycetes</taxon>
        <taxon>Micrococcales</taxon>
        <taxon>Intrasporangiaceae</taxon>
        <taxon>Arsenicicoccus</taxon>
    </lineage>
</organism>
<keyword evidence="2" id="KW-0662">Pyridine nucleotide biosynthesis</keyword>
<accession>A0A6I3IMV6</accession>
<dbReference type="RefSeq" id="WP_154592638.1">
    <property type="nucleotide sequence ID" value="NZ_WLVL01000018.1"/>
</dbReference>
<evidence type="ECO:0000256" key="1">
    <source>
        <dbReference type="ARBA" id="ARBA00006336"/>
    </source>
</evidence>
<dbReference type="PANTHER" id="PTHR11080">
    <property type="entry name" value="PYRAZINAMIDASE/NICOTINAMIDASE"/>
    <property type="match status" value="1"/>
</dbReference>
<comment type="caution">
    <text evidence="10">The sequence shown here is derived from an EMBL/GenBank/DDBJ whole genome shotgun (WGS) entry which is preliminary data.</text>
</comment>
<dbReference type="InterPro" id="IPR000868">
    <property type="entry name" value="Isochorismatase-like_dom"/>
</dbReference>
<dbReference type="PANTHER" id="PTHR11080:SF2">
    <property type="entry name" value="LD05707P"/>
    <property type="match status" value="1"/>
</dbReference>
<reference evidence="10 11" key="1">
    <citation type="submission" date="2019-11" db="EMBL/GenBank/DDBJ databases">
        <title>Whole genome sequencing identifies a novel species of the genus Arsenicicoccus isolated from human blood.</title>
        <authorList>
            <person name="Jeong J.H."/>
            <person name="Kweon O.J."/>
            <person name="Kim H.R."/>
            <person name="Kim T.-H."/>
            <person name="Ha S.-M."/>
            <person name="Lee M.-K."/>
        </authorList>
    </citation>
    <scope>NUCLEOTIDE SEQUENCE [LARGE SCALE GENOMIC DNA]</scope>
    <source>
        <strain evidence="10 11">MKL-02</strain>
    </source>
</reference>
<evidence type="ECO:0000256" key="7">
    <source>
        <dbReference type="ARBA" id="ARBA00043224"/>
    </source>
</evidence>
<evidence type="ECO:0000256" key="4">
    <source>
        <dbReference type="ARBA" id="ARBA00022801"/>
    </source>
</evidence>
<keyword evidence="3" id="KW-0479">Metal-binding</keyword>
<name>A0A6I3IMV6_9MICO</name>
<feature type="region of interest" description="Disordered" evidence="8">
    <location>
        <begin position="1"/>
        <end position="22"/>
    </location>
</feature>
<keyword evidence="11" id="KW-1185">Reference proteome</keyword>
<gene>
    <name evidence="10" type="ORF">GGG17_04865</name>
</gene>
<dbReference type="Gene3D" id="3.40.50.850">
    <property type="entry name" value="Isochorismatase-like"/>
    <property type="match status" value="1"/>
</dbReference>